<name>A0A8S3QFB7_MYTED</name>
<evidence type="ECO:0000313" key="4">
    <source>
        <dbReference type="Proteomes" id="UP000683360"/>
    </source>
</evidence>
<evidence type="ECO:0000313" key="3">
    <source>
        <dbReference type="EMBL" id="CAG2195291.1"/>
    </source>
</evidence>
<dbReference type="PANTHER" id="PTHR25462:SF296">
    <property type="entry name" value="MEIOTIC P26, ISOFORM F"/>
    <property type="match status" value="1"/>
</dbReference>
<dbReference type="AlphaFoldDB" id="A0A8S3QFB7"/>
<evidence type="ECO:0000259" key="2">
    <source>
        <dbReference type="PROSITE" id="PS50119"/>
    </source>
</evidence>
<dbReference type="InterPro" id="IPR000315">
    <property type="entry name" value="Znf_B-box"/>
</dbReference>
<dbReference type="GO" id="GO:0008270">
    <property type="term" value="F:zinc ion binding"/>
    <property type="evidence" value="ECO:0007669"/>
    <property type="project" value="UniProtKB-KW"/>
</dbReference>
<accession>A0A8S3QFB7</accession>
<dbReference type="OrthoDB" id="6150003at2759"/>
<dbReference type="CDD" id="cd19757">
    <property type="entry name" value="Bbox1"/>
    <property type="match status" value="1"/>
</dbReference>
<comment type="caution">
    <text evidence="3">The sequence shown here is derived from an EMBL/GenBank/DDBJ whole genome shotgun (WGS) entry which is preliminary data.</text>
</comment>
<keyword evidence="1" id="KW-0479">Metal-binding</keyword>
<evidence type="ECO:0000256" key="1">
    <source>
        <dbReference type="PROSITE-ProRule" id="PRU00024"/>
    </source>
</evidence>
<gene>
    <name evidence="3" type="ORF">MEDL_10241</name>
</gene>
<dbReference type="InterPro" id="IPR047153">
    <property type="entry name" value="TRIM45/56/19-like"/>
</dbReference>
<feature type="domain" description="B box-type" evidence="2">
    <location>
        <begin position="62"/>
        <end position="104"/>
    </location>
</feature>
<keyword evidence="1" id="KW-0863">Zinc-finger</keyword>
<proteinExistence type="predicted"/>
<dbReference type="Proteomes" id="UP000683360">
    <property type="component" value="Unassembled WGS sequence"/>
</dbReference>
<organism evidence="3 4">
    <name type="scientific">Mytilus edulis</name>
    <name type="common">Blue mussel</name>
    <dbReference type="NCBI Taxonomy" id="6550"/>
    <lineage>
        <taxon>Eukaryota</taxon>
        <taxon>Metazoa</taxon>
        <taxon>Spiralia</taxon>
        <taxon>Lophotrochozoa</taxon>
        <taxon>Mollusca</taxon>
        <taxon>Bivalvia</taxon>
        <taxon>Autobranchia</taxon>
        <taxon>Pteriomorphia</taxon>
        <taxon>Mytilida</taxon>
        <taxon>Mytiloidea</taxon>
        <taxon>Mytilidae</taxon>
        <taxon>Mytilinae</taxon>
        <taxon>Mytilus</taxon>
    </lineage>
</organism>
<dbReference type="PROSITE" id="PS50119">
    <property type="entry name" value="ZF_BBOX"/>
    <property type="match status" value="1"/>
</dbReference>
<keyword evidence="4" id="KW-1185">Reference proteome</keyword>
<dbReference type="PANTHER" id="PTHR25462">
    <property type="entry name" value="BONUS, ISOFORM C-RELATED"/>
    <property type="match status" value="1"/>
</dbReference>
<protein>
    <recommendedName>
        <fullName evidence="2">B box-type domain-containing protein</fullName>
    </recommendedName>
</protein>
<reference evidence="3" key="1">
    <citation type="submission" date="2021-03" db="EMBL/GenBank/DDBJ databases">
        <authorList>
            <person name="Bekaert M."/>
        </authorList>
    </citation>
    <scope>NUCLEOTIDE SEQUENCE</scope>
</reference>
<dbReference type="EMBL" id="CAJPWZ010000513">
    <property type="protein sequence ID" value="CAG2195291.1"/>
    <property type="molecule type" value="Genomic_DNA"/>
</dbReference>
<keyword evidence="1" id="KW-0862">Zinc</keyword>
<sequence>MKKENKTRSFSCPICRTVVKPRTDNIDQEHINQWAATLPDNISLNTMITFTKSNSKPECHACKRHEQTTEAKFWCKQCVEAFCEKCNSMHSWMKMLATHQVVLIDEFVSQIDGIDLEAIEEQCRTHPHNKINVFCCDHRAMCCSLCVSLDHRKCENIESIDEIATFNSTFYDSIQEKLDNIRVATQENLQTKHKEKETLRVGVEKTEDEASKFVDHIKSKLDNLFETFKKQLHVFRDEQNTKLNVRIRLLEQLERNLKHWIKVTKKVKDIGSKTQLFMHVETIKHQIETSIKEITTINNDKTTIGVYFEKNKKVQEVEAFDQIGCFQNIKRVNGIELGAVFKTCQEFGITSEVLTIECVMPSTIKLWNFTDLSFRKSDPYL</sequence>
<dbReference type="SUPFAM" id="SSF57845">
    <property type="entry name" value="B-box zinc-binding domain"/>
    <property type="match status" value="1"/>
</dbReference>
<dbReference type="Gene3D" id="3.30.160.60">
    <property type="entry name" value="Classic Zinc Finger"/>
    <property type="match status" value="1"/>
</dbReference>